<feature type="domain" description="Thioesterase" evidence="1">
    <location>
        <begin position="25"/>
        <end position="87"/>
    </location>
</feature>
<accession>A0ABT0YCD3</accession>
<dbReference type="EMBL" id="JAMQOL010000054">
    <property type="protein sequence ID" value="MCM4083132.1"/>
    <property type="molecule type" value="Genomic_DNA"/>
</dbReference>
<dbReference type="Gene3D" id="3.10.129.10">
    <property type="entry name" value="Hotdog Thioesterase"/>
    <property type="match status" value="1"/>
</dbReference>
<reference evidence="2 3" key="1">
    <citation type="submission" date="2022-06" db="EMBL/GenBank/DDBJ databases">
        <title>Actinoplanes abujensis sp. nov., isolated from Nigerian arid soil.</title>
        <authorList>
            <person name="Ding P."/>
        </authorList>
    </citation>
    <scope>NUCLEOTIDE SEQUENCE [LARGE SCALE GENOMIC DNA]</scope>
    <source>
        <strain evidence="3">TRM88002</strain>
    </source>
</reference>
<gene>
    <name evidence="2" type="ORF">LXN57_36825</name>
</gene>
<evidence type="ECO:0000313" key="3">
    <source>
        <dbReference type="Proteomes" id="UP001523216"/>
    </source>
</evidence>
<name>A0ABT0YCD3_9ACTN</name>
<proteinExistence type="predicted"/>
<dbReference type="InterPro" id="IPR029069">
    <property type="entry name" value="HotDog_dom_sf"/>
</dbReference>
<protein>
    <submittedName>
        <fullName evidence="2">3-aminobutyryl-CoA ammonia-lyase</fullName>
    </submittedName>
</protein>
<dbReference type="Pfam" id="PF03061">
    <property type="entry name" value="4HBT"/>
    <property type="match status" value="1"/>
</dbReference>
<dbReference type="Proteomes" id="UP001523216">
    <property type="component" value="Unassembled WGS sequence"/>
</dbReference>
<keyword evidence="3" id="KW-1185">Reference proteome</keyword>
<comment type="caution">
    <text evidence="2">The sequence shown here is derived from an EMBL/GenBank/DDBJ whole genome shotgun (WGS) entry which is preliminary data.</text>
</comment>
<organism evidence="2 3">
    <name type="scientific">Paractinoplanes hotanensis</name>
    <dbReference type="NCBI Taxonomy" id="2906497"/>
    <lineage>
        <taxon>Bacteria</taxon>
        <taxon>Bacillati</taxon>
        <taxon>Actinomycetota</taxon>
        <taxon>Actinomycetes</taxon>
        <taxon>Micromonosporales</taxon>
        <taxon>Micromonosporaceae</taxon>
        <taxon>Paractinoplanes</taxon>
    </lineage>
</organism>
<dbReference type="SUPFAM" id="SSF54637">
    <property type="entry name" value="Thioesterase/thiol ester dehydrase-isomerase"/>
    <property type="match status" value="1"/>
</dbReference>
<dbReference type="RefSeq" id="WP_251802843.1">
    <property type="nucleotide sequence ID" value="NZ_JAMQOL010000054.1"/>
</dbReference>
<evidence type="ECO:0000259" key="1">
    <source>
        <dbReference type="Pfam" id="PF03061"/>
    </source>
</evidence>
<evidence type="ECO:0000313" key="2">
    <source>
        <dbReference type="EMBL" id="MCM4083132.1"/>
    </source>
</evidence>
<dbReference type="InterPro" id="IPR006683">
    <property type="entry name" value="Thioestr_dom"/>
</dbReference>
<sequence>MSEPPAVVHRRYVSRADVHYAGDLVNGAFALSCFGDVVTDLAITLDGDEGLLGAYSMVEFHAPLRAGDVVEFHATLTRQRTRTRTVDLICRVVSRSVPEAGDTAAVVLDAPLLAVTAQATYVVPAR</sequence>